<evidence type="ECO:0000313" key="11">
    <source>
        <dbReference type="Proteomes" id="UP000276232"/>
    </source>
</evidence>
<dbReference type="AlphaFoldDB" id="A0A3N1GWK6"/>
<evidence type="ECO:0000256" key="7">
    <source>
        <dbReference type="RuleBase" id="RU363032"/>
    </source>
</evidence>
<sequence>MSTVPFPGERPATPVPTAAAREAAGRTRPPRGRVRPSAAVVRVVVLALGALLFLVPFLSMVSGSLQVAADPSPAGLLPGAGETTLDNYRAIDEAISLGSGLLNSGIFAGGVILATIVFGSLAGYALAQLEFRGRGAVFALALLVQVVPFQLLLVPLYILVARDYGLADTHLGVMLPFLINSTAVIIFRQYFLQLPQDVFEAARMDGASELRVLRSVALPMVRPALLTVVLVTFIGPWNEFLWPFLVTKEADQQPLAVSLANFITTLSGQVANPTGAVLAGACVLAAPAVALFLVFQRRFTSTDIGSSVKG</sequence>
<dbReference type="CDD" id="cd06261">
    <property type="entry name" value="TM_PBP2"/>
    <property type="match status" value="1"/>
</dbReference>
<evidence type="ECO:0000259" key="9">
    <source>
        <dbReference type="PROSITE" id="PS50928"/>
    </source>
</evidence>
<dbReference type="InParanoid" id="A0A3N1GWK6"/>
<keyword evidence="11" id="KW-1185">Reference proteome</keyword>
<dbReference type="SUPFAM" id="SSF161098">
    <property type="entry name" value="MetI-like"/>
    <property type="match status" value="1"/>
</dbReference>
<keyword evidence="5 7" id="KW-1133">Transmembrane helix</keyword>
<evidence type="ECO:0000256" key="3">
    <source>
        <dbReference type="ARBA" id="ARBA00022475"/>
    </source>
</evidence>
<dbReference type="Gene3D" id="1.10.3720.10">
    <property type="entry name" value="MetI-like"/>
    <property type="match status" value="1"/>
</dbReference>
<dbReference type="RefSeq" id="WP_123380534.1">
    <property type="nucleotide sequence ID" value="NZ_RJKN01000006.1"/>
</dbReference>
<dbReference type="EMBL" id="RJKN01000006">
    <property type="protein sequence ID" value="ROP34640.1"/>
    <property type="molecule type" value="Genomic_DNA"/>
</dbReference>
<evidence type="ECO:0000256" key="1">
    <source>
        <dbReference type="ARBA" id="ARBA00004651"/>
    </source>
</evidence>
<feature type="transmembrane region" description="Helical" evidence="7">
    <location>
        <begin position="106"/>
        <end position="126"/>
    </location>
</feature>
<organism evidence="10 11">
    <name type="scientific">Pseudokineococcus lusitanus</name>
    <dbReference type="NCBI Taxonomy" id="763993"/>
    <lineage>
        <taxon>Bacteria</taxon>
        <taxon>Bacillati</taxon>
        <taxon>Actinomycetota</taxon>
        <taxon>Actinomycetes</taxon>
        <taxon>Kineosporiales</taxon>
        <taxon>Kineosporiaceae</taxon>
        <taxon>Pseudokineococcus</taxon>
    </lineage>
</organism>
<dbReference type="Proteomes" id="UP000276232">
    <property type="component" value="Unassembled WGS sequence"/>
</dbReference>
<feature type="transmembrane region" description="Helical" evidence="7">
    <location>
        <begin position="138"/>
        <end position="159"/>
    </location>
</feature>
<accession>A0A3N1GWK6</accession>
<proteinExistence type="inferred from homology"/>
<dbReference type="GO" id="GO:0005886">
    <property type="term" value="C:plasma membrane"/>
    <property type="evidence" value="ECO:0007669"/>
    <property type="project" value="UniProtKB-SubCell"/>
</dbReference>
<feature type="transmembrane region" description="Helical" evidence="7">
    <location>
        <begin position="39"/>
        <end position="58"/>
    </location>
</feature>
<dbReference type="PANTHER" id="PTHR43744:SF3">
    <property type="entry name" value="LACTOSE TRANSPORT SYSTEM PERMEASE PROTEIN LACG"/>
    <property type="match status" value="1"/>
</dbReference>
<dbReference type="Pfam" id="PF00528">
    <property type="entry name" value="BPD_transp_1"/>
    <property type="match status" value="1"/>
</dbReference>
<protein>
    <submittedName>
        <fullName evidence="10">Carbohydrate ABC transporter membrane protein 2 (CUT1 family)</fullName>
    </submittedName>
</protein>
<evidence type="ECO:0000256" key="2">
    <source>
        <dbReference type="ARBA" id="ARBA00022448"/>
    </source>
</evidence>
<keyword evidence="4 7" id="KW-0812">Transmembrane</keyword>
<dbReference type="PROSITE" id="PS50928">
    <property type="entry name" value="ABC_TM1"/>
    <property type="match status" value="1"/>
</dbReference>
<dbReference type="PANTHER" id="PTHR43744">
    <property type="entry name" value="ABC TRANSPORTER PERMEASE PROTEIN MG189-RELATED-RELATED"/>
    <property type="match status" value="1"/>
</dbReference>
<feature type="domain" description="ABC transmembrane type-1" evidence="9">
    <location>
        <begin position="101"/>
        <end position="295"/>
    </location>
</feature>
<feature type="transmembrane region" description="Helical" evidence="7">
    <location>
        <begin position="276"/>
        <end position="295"/>
    </location>
</feature>
<feature type="transmembrane region" description="Helical" evidence="7">
    <location>
        <begin position="171"/>
        <end position="191"/>
    </location>
</feature>
<evidence type="ECO:0000256" key="6">
    <source>
        <dbReference type="ARBA" id="ARBA00023136"/>
    </source>
</evidence>
<name>A0A3N1GWK6_9ACTN</name>
<evidence type="ECO:0000313" key="10">
    <source>
        <dbReference type="EMBL" id="ROP34640.1"/>
    </source>
</evidence>
<dbReference type="InterPro" id="IPR035906">
    <property type="entry name" value="MetI-like_sf"/>
</dbReference>
<comment type="caution">
    <text evidence="10">The sequence shown here is derived from an EMBL/GenBank/DDBJ whole genome shotgun (WGS) entry which is preliminary data.</text>
</comment>
<feature type="compositionally biased region" description="Low complexity" evidence="8">
    <location>
        <begin position="9"/>
        <end position="22"/>
    </location>
</feature>
<evidence type="ECO:0000256" key="5">
    <source>
        <dbReference type="ARBA" id="ARBA00022989"/>
    </source>
</evidence>
<feature type="region of interest" description="Disordered" evidence="8">
    <location>
        <begin position="1"/>
        <end position="33"/>
    </location>
</feature>
<keyword evidence="2 7" id="KW-0813">Transport</keyword>
<evidence type="ECO:0000256" key="4">
    <source>
        <dbReference type="ARBA" id="ARBA00022692"/>
    </source>
</evidence>
<dbReference type="GO" id="GO:0055085">
    <property type="term" value="P:transmembrane transport"/>
    <property type="evidence" value="ECO:0007669"/>
    <property type="project" value="InterPro"/>
</dbReference>
<keyword evidence="3" id="KW-1003">Cell membrane</keyword>
<reference evidence="10 11" key="1">
    <citation type="journal article" date="2015" name="Stand. Genomic Sci.">
        <title>Genomic Encyclopedia of Bacterial and Archaeal Type Strains, Phase III: the genomes of soil and plant-associated and newly described type strains.</title>
        <authorList>
            <person name="Whitman W.B."/>
            <person name="Woyke T."/>
            <person name="Klenk H.P."/>
            <person name="Zhou Y."/>
            <person name="Lilburn T.G."/>
            <person name="Beck B.J."/>
            <person name="De Vos P."/>
            <person name="Vandamme P."/>
            <person name="Eisen J.A."/>
            <person name="Garrity G."/>
            <person name="Hugenholtz P."/>
            <person name="Kyrpides N.C."/>
        </authorList>
    </citation>
    <scope>NUCLEOTIDE SEQUENCE [LARGE SCALE GENOMIC DNA]</scope>
    <source>
        <strain evidence="10 11">CECT 7306</strain>
    </source>
</reference>
<keyword evidence="6 7" id="KW-0472">Membrane</keyword>
<dbReference type="OrthoDB" id="61122at2"/>
<gene>
    <name evidence="10" type="ORF">EDC03_2456</name>
</gene>
<dbReference type="InterPro" id="IPR000515">
    <property type="entry name" value="MetI-like"/>
</dbReference>
<comment type="subcellular location">
    <subcellularLocation>
        <location evidence="1 7">Cell membrane</location>
        <topology evidence="1 7">Multi-pass membrane protein</topology>
    </subcellularLocation>
</comment>
<feature type="transmembrane region" description="Helical" evidence="7">
    <location>
        <begin position="212"/>
        <end position="235"/>
    </location>
</feature>
<comment type="similarity">
    <text evidence="7">Belongs to the binding-protein-dependent transport system permease family.</text>
</comment>
<evidence type="ECO:0000256" key="8">
    <source>
        <dbReference type="SAM" id="MobiDB-lite"/>
    </source>
</evidence>